<dbReference type="Proteomes" id="UP000612352">
    <property type="component" value="Unassembled WGS sequence"/>
</dbReference>
<dbReference type="NCBIfam" id="NF006139">
    <property type="entry name" value="PRK08289.1"/>
    <property type="match status" value="1"/>
</dbReference>
<dbReference type="SMART" id="SM00846">
    <property type="entry name" value="Gp_dh_N"/>
    <property type="match status" value="1"/>
</dbReference>
<dbReference type="EC" id="1.2.1.12" evidence="4"/>
<organism evidence="4 5">
    <name type="scientific">Brachybacterium halotolerans</name>
    <dbReference type="NCBI Taxonomy" id="2795215"/>
    <lineage>
        <taxon>Bacteria</taxon>
        <taxon>Bacillati</taxon>
        <taxon>Actinomycetota</taxon>
        <taxon>Actinomycetes</taxon>
        <taxon>Micrococcales</taxon>
        <taxon>Dermabacteraceae</taxon>
        <taxon>Brachybacterium</taxon>
    </lineage>
</organism>
<dbReference type="PANTHER" id="PTHR43454:SF1">
    <property type="entry name" value="GLYCERALDEHYDE 3-PHOSPHATE DEHYDROGENASE NAD(P) BINDING DOMAIN-CONTAINING PROTEIN"/>
    <property type="match status" value="1"/>
</dbReference>
<dbReference type="SUPFAM" id="SSF55347">
    <property type="entry name" value="Glyceraldehyde-3-phosphate dehydrogenase-like, C-terminal domain"/>
    <property type="match status" value="1"/>
</dbReference>
<feature type="domain" description="Glyceraldehyde 3-phosphate dehydrogenase NAD(P) binding" evidence="3">
    <location>
        <begin position="119"/>
        <end position="279"/>
    </location>
</feature>
<dbReference type="Gene3D" id="3.30.360.10">
    <property type="entry name" value="Dihydrodipicolinate Reductase, domain 2"/>
    <property type="match status" value="1"/>
</dbReference>
<sequence length="495" mass="53462">MIPIIGSLHRSRDVVVTIHGRRLVDLSACQILKAHRFARHIDGRELDPAQTFPLLQMLAATAPPPCAVDLASLLSLAREQIDVADDGDDVDGTGSRPVLEDLLREEIARVGPGEVPPQRDVVLYGFGRIGRLLARILLARSAGAGGLRLRAVVVRPGAPGDLQKRASLLRRDSVHGPFDGTIVVDEERRMLIANEVEIQVIESDAPDRVDYRAHGIDEAIVVDTTGRWRDREGLAQHLRSPGAERVLLTAPGKGDVPNIVHGVNEDQIGDHRILAAASCTTNAVAPVLKALHERCGVEKGHVETVRSFTNDQNLTDNFHRADRRGRAATLNMVIAETGAARAVGAAYPALEGRLTGSAIRVPVPNVSLAVLNLRLGECAAGMGREELNAYLRETSLASPLRRQVDFIESPEFASSDALGSRKVGIVDGLATIADGSGDAVLYVWYDNEHGYCRQVVRVLESMGGVRLPSVPRGAVDRARDRVREARRPAEQVAGI</sequence>
<dbReference type="Pfam" id="PF02800">
    <property type="entry name" value="Gp_dh_C"/>
    <property type="match status" value="1"/>
</dbReference>
<dbReference type="InterPro" id="IPR020831">
    <property type="entry name" value="GlycerAld/Erythrose_P_DH"/>
</dbReference>
<dbReference type="InterPro" id="IPR036291">
    <property type="entry name" value="NAD(P)-bd_dom_sf"/>
</dbReference>
<evidence type="ECO:0000259" key="3">
    <source>
        <dbReference type="SMART" id="SM00846"/>
    </source>
</evidence>
<dbReference type="CDD" id="cd05214">
    <property type="entry name" value="GAPDH_I_N"/>
    <property type="match status" value="1"/>
</dbReference>
<dbReference type="Pfam" id="PF00044">
    <property type="entry name" value="Gp_dh_N"/>
    <property type="match status" value="1"/>
</dbReference>
<protein>
    <submittedName>
        <fullName evidence="4">Glyceraldehyde-3-phosphate dehydrogenase</fullName>
        <ecNumber evidence="4">1.2.1.12</ecNumber>
    </submittedName>
</protein>
<dbReference type="InterPro" id="IPR020829">
    <property type="entry name" value="GlycerAld_3-P_DH_cat"/>
</dbReference>
<evidence type="ECO:0000256" key="2">
    <source>
        <dbReference type="RuleBase" id="RU000397"/>
    </source>
</evidence>
<dbReference type="SUPFAM" id="SSF51735">
    <property type="entry name" value="NAD(P)-binding Rossmann-fold domains"/>
    <property type="match status" value="1"/>
</dbReference>
<dbReference type="Gene3D" id="3.40.50.720">
    <property type="entry name" value="NAD(P)-binding Rossmann-like Domain"/>
    <property type="match status" value="1"/>
</dbReference>
<gene>
    <name evidence="4" type="ORF">I8D64_14020</name>
</gene>
<dbReference type="PRINTS" id="PR00078">
    <property type="entry name" value="G3PDHDRGNASE"/>
</dbReference>
<reference evidence="4 5" key="1">
    <citation type="submission" date="2020-12" db="EMBL/GenBank/DDBJ databases">
        <title>Brachybacterium sp. MASK1Z-5, whole genome shotgun sequence.</title>
        <authorList>
            <person name="Tuo L."/>
        </authorList>
    </citation>
    <scope>NUCLEOTIDE SEQUENCE [LARGE SCALE GENOMIC DNA]</scope>
    <source>
        <strain evidence="4 5">MASK1Z-5</strain>
    </source>
</reference>
<name>A0ABS1BCZ2_9MICO</name>
<keyword evidence="5" id="KW-1185">Reference proteome</keyword>
<comment type="caution">
    <text evidence="4">The sequence shown here is derived from an EMBL/GenBank/DDBJ whole genome shotgun (WGS) entry which is preliminary data.</text>
</comment>
<dbReference type="PANTHER" id="PTHR43454">
    <property type="entry name" value="GLYCERALDEHYDE-3-PHOSPHATE DEHYDROGENASE"/>
    <property type="match status" value="1"/>
</dbReference>
<accession>A0ABS1BCZ2</accession>
<keyword evidence="1 4" id="KW-0560">Oxidoreductase</keyword>
<dbReference type="InterPro" id="IPR020828">
    <property type="entry name" value="GlycerAld_3-P_DH_NAD(P)-bd"/>
</dbReference>
<comment type="similarity">
    <text evidence="2">Belongs to the glyceraldehyde-3-phosphate dehydrogenase family.</text>
</comment>
<proteinExistence type="inferred from homology"/>
<dbReference type="GO" id="GO:0004365">
    <property type="term" value="F:glyceraldehyde-3-phosphate dehydrogenase (NAD+) (phosphorylating) activity"/>
    <property type="evidence" value="ECO:0007669"/>
    <property type="project" value="UniProtKB-EC"/>
</dbReference>
<evidence type="ECO:0000313" key="4">
    <source>
        <dbReference type="EMBL" id="MBK0332513.1"/>
    </source>
</evidence>
<dbReference type="EMBL" id="JAEDAJ010000010">
    <property type="protein sequence ID" value="MBK0332513.1"/>
    <property type="molecule type" value="Genomic_DNA"/>
</dbReference>
<evidence type="ECO:0000313" key="5">
    <source>
        <dbReference type="Proteomes" id="UP000612352"/>
    </source>
</evidence>
<evidence type="ECO:0000256" key="1">
    <source>
        <dbReference type="ARBA" id="ARBA00023002"/>
    </source>
</evidence>